<reference evidence="3" key="2">
    <citation type="submission" date="2020-09" db="EMBL/GenBank/DDBJ databases">
        <authorList>
            <person name="Sun Q."/>
            <person name="Kim S."/>
        </authorList>
    </citation>
    <scope>NUCLEOTIDE SEQUENCE</scope>
    <source>
        <strain evidence="3">KCTC 42249</strain>
    </source>
</reference>
<dbReference type="CDD" id="cd00431">
    <property type="entry name" value="cysteine_hydrolases"/>
    <property type="match status" value="1"/>
</dbReference>
<dbReference type="PANTHER" id="PTHR43540">
    <property type="entry name" value="PEROXYUREIDOACRYLATE/UREIDOACRYLATE AMIDOHYDROLASE-RELATED"/>
    <property type="match status" value="1"/>
</dbReference>
<gene>
    <name evidence="3" type="ORF">GCM10016234_17320</name>
</gene>
<evidence type="ECO:0000259" key="2">
    <source>
        <dbReference type="Pfam" id="PF00857"/>
    </source>
</evidence>
<accession>A0A8J3DU65</accession>
<dbReference type="InterPro" id="IPR036380">
    <property type="entry name" value="Isochorismatase-like_sf"/>
</dbReference>
<feature type="domain" description="Isochorismatase-like" evidence="2">
    <location>
        <begin position="22"/>
        <end position="198"/>
    </location>
</feature>
<dbReference type="InterPro" id="IPR000868">
    <property type="entry name" value="Isochorismatase-like_dom"/>
</dbReference>
<dbReference type="InterPro" id="IPR050272">
    <property type="entry name" value="Isochorismatase-like_hydrls"/>
</dbReference>
<proteinExistence type="predicted"/>
<dbReference type="Pfam" id="PF00857">
    <property type="entry name" value="Isochorismatase"/>
    <property type="match status" value="1"/>
</dbReference>
<reference evidence="3" key="1">
    <citation type="journal article" date="2014" name="Int. J. Syst. Evol. Microbiol.">
        <title>Complete genome sequence of Corynebacterium casei LMG S-19264T (=DSM 44701T), isolated from a smear-ripened cheese.</title>
        <authorList>
            <consortium name="US DOE Joint Genome Institute (JGI-PGF)"/>
            <person name="Walter F."/>
            <person name="Albersmeier A."/>
            <person name="Kalinowski J."/>
            <person name="Ruckert C."/>
        </authorList>
    </citation>
    <scope>NUCLEOTIDE SEQUENCE</scope>
    <source>
        <strain evidence="3">KCTC 42249</strain>
    </source>
</reference>
<organism evidence="3 4">
    <name type="scientific">Tianweitania populi</name>
    <dbReference type="NCBI Taxonomy" id="1607949"/>
    <lineage>
        <taxon>Bacteria</taxon>
        <taxon>Pseudomonadati</taxon>
        <taxon>Pseudomonadota</taxon>
        <taxon>Alphaproteobacteria</taxon>
        <taxon>Hyphomicrobiales</taxon>
        <taxon>Phyllobacteriaceae</taxon>
        <taxon>Tianweitania</taxon>
    </lineage>
</organism>
<dbReference type="AlphaFoldDB" id="A0A8J3DU65"/>
<keyword evidence="1" id="KW-0378">Hydrolase</keyword>
<dbReference type="Proteomes" id="UP000630142">
    <property type="component" value="Unassembled WGS sequence"/>
</dbReference>
<evidence type="ECO:0000313" key="4">
    <source>
        <dbReference type="Proteomes" id="UP000630142"/>
    </source>
</evidence>
<sequence>MIIPSPSKPSGLLYGPVGSNAVHLCIDMQRLFGPGTPWAVPWMAKVLPTISRIVEGHAEQTIFTRFVPMANAEQAAGTWKRYYQRWESVTLDQLDSALIDLVPELARYVPPARVVDKWVYSPWTEGKLDAMLRGTSVDTILMSGGETDVCVLAAVLGAVDRGYRVIVISDGMCSSADESHDALLTLYSGRFGQQIEVAEAQDVLESWEA</sequence>
<dbReference type="Gene3D" id="3.40.50.850">
    <property type="entry name" value="Isochorismatase-like"/>
    <property type="match status" value="1"/>
</dbReference>
<name>A0A8J3DU65_9HYPH</name>
<comment type="caution">
    <text evidence="3">The sequence shown here is derived from an EMBL/GenBank/DDBJ whole genome shotgun (WGS) entry which is preliminary data.</text>
</comment>
<protein>
    <recommendedName>
        <fullName evidence="2">Isochorismatase-like domain-containing protein</fullName>
    </recommendedName>
</protein>
<evidence type="ECO:0000256" key="1">
    <source>
        <dbReference type="ARBA" id="ARBA00022801"/>
    </source>
</evidence>
<dbReference type="EMBL" id="BMZQ01000001">
    <property type="protein sequence ID" value="GHD12660.1"/>
    <property type="molecule type" value="Genomic_DNA"/>
</dbReference>
<dbReference type="PANTHER" id="PTHR43540:SF6">
    <property type="entry name" value="ISOCHORISMATASE-LIKE DOMAIN-CONTAINING PROTEIN"/>
    <property type="match status" value="1"/>
</dbReference>
<dbReference type="GO" id="GO:0016787">
    <property type="term" value="F:hydrolase activity"/>
    <property type="evidence" value="ECO:0007669"/>
    <property type="project" value="UniProtKB-KW"/>
</dbReference>
<keyword evidence="4" id="KW-1185">Reference proteome</keyword>
<dbReference type="RefSeq" id="WP_244641367.1">
    <property type="nucleotide sequence ID" value="NZ_BMZQ01000001.1"/>
</dbReference>
<evidence type="ECO:0000313" key="3">
    <source>
        <dbReference type="EMBL" id="GHD12660.1"/>
    </source>
</evidence>
<dbReference type="SUPFAM" id="SSF52499">
    <property type="entry name" value="Isochorismatase-like hydrolases"/>
    <property type="match status" value="1"/>
</dbReference>